<keyword evidence="2" id="KW-1185">Reference proteome</keyword>
<sequence>MEQRLFRWITNRGEQLCCNYASSRVQISTRFTKNIVPMRILVSTYFMLMRFLFNNITAYSRVFIGIARLVSDPTGVLNHELTYSVYHYKATQQKSNQCKQYFYNNFCEDDSYLKRYNGLLTRIYRDSPTSFGPNRSQLDNYAYKT</sequence>
<name>A0A9N8L0K2_CHRIL</name>
<proteinExistence type="predicted"/>
<dbReference type="AlphaFoldDB" id="A0A9N8L0K2"/>
<evidence type="ECO:0000313" key="2">
    <source>
        <dbReference type="Proteomes" id="UP001154114"/>
    </source>
</evidence>
<protein>
    <submittedName>
        <fullName evidence="1">Uncharacterized protein</fullName>
    </submittedName>
</protein>
<gene>
    <name evidence="1" type="ORF">CINC_LOCUS11802</name>
</gene>
<dbReference type="Proteomes" id="UP001154114">
    <property type="component" value="Chromosome 6"/>
</dbReference>
<accession>A0A9N8L0K2</accession>
<reference evidence="1" key="1">
    <citation type="submission" date="2021-12" db="EMBL/GenBank/DDBJ databases">
        <authorList>
            <person name="King R."/>
        </authorList>
    </citation>
    <scope>NUCLEOTIDE SEQUENCE</scope>
</reference>
<dbReference type="EMBL" id="LR824009">
    <property type="protein sequence ID" value="CAD0197522.1"/>
    <property type="molecule type" value="Genomic_DNA"/>
</dbReference>
<organism evidence="1 2">
    <name type="scientific">Chrysodeixis includens</name>
    <name type="common">Soybean looper</name>
    <name type="synonym">Pseudoplusia includens</name>
    <dbReference type="NCBI Taxonomy" id="689277"/>
    <lineage>
        <taxon>Eukaryota</taxon>
        <taxon>Metazoa</taxon>
        <taxon>Ecdysozoa</taxon>
        <taxon>Arthropoda</taxon>
        <taxon>Hexapoda</taxon>
        <taxon>Insecta</taxon>
        <taxon>Pterygota</taxon>
        <taxon>Neoptera</taxon>
        <taxon>Endopterygota</taxon>
        <taxon>Lepidoptera</taxon>
        <taxon>Glossata</taxon>
        <taxon>Ditrysia</taxon>
        <taxon>Noctuoidea</taxon>
        <taxon>Noctuidae</taxon>
        <taxon>Plusiinae</taxon>
        <taxon>Chrysodeixis</taxon>
    </lineage>
</organism>
<evidence type="ECO:0000313" key="1">
    <source>
        <dbReference type="EMBL" id="CAD0197522.1"/>
    </source>
</evidence>